<evidence type="ECO:0000256" key="1">
    <source>
        <dbReference type="ARBA" id="ARBA00005947"/>
    </source>
</evidence>
<reference evidence="3 4" key="1">
    <citation type="journal article" date="2020" name="Nat. Microbiol.">
        <title>Lysogenic host-virus interactions in SAR11 marine bacteria.</title>
        <authorList>
            <person name="Morris R.M."/>
            <person name="Cain K.R."/>
            <person name="Hvorecny K.L."/>
            <person name="Kollman J.M."/>
        </authorList>
    </citation>
    <scope>NUCLEOTIDE SEQUENCE [LARGE SCALE GENOMIC DNA]</scope>
    <source>
        <strain evidence="3 4">NP1</strain>
    </source>
</reference>
<dbReference type="AlphaFoldDB" id="A0A6H1Q4A3"/>
<dbReference type="Gene3D" id="3.40.800.20">
    <property type="entry name" value="Histone deacetylase domain"/>
    <property type="match status" value="1"/>
</dbReference>
<dbReference type="RefSeq" id="WP_168606813.1">
    <property type="nucleotide sequence ID" value="NZ_CP038852.1"/>
</dbReference>
<keyword evidence="4" id="KW-1185">Reference proteome</keyword>
<accession>A0A6H1Q4A3</accession>
<name>A0A6H1Q4A3_9PROT</name>
<dbReference type="InterPro" id="IPR037138">
    <property type="entry name" value="His_deacetylse_dom_sf"/>
</dbReference>
<dbReference type="GO" id="GO:0040029">
    <property type="term" value="P:epigenetic regulation of gene expression"/>
    <property type="evidence" value="ECO:0007669"/>
    <property type="project" value="TreeGrafter"/>
</dbReference>
<proteinExistence type="inferred from homology"/>
<evidence type="ECO:0000313" key="3">
    <source>
        <dbReference type="EMBL" id="QIZ20939.1"/>
    </source>
</evidence>
<gene>
    <name evidence="3" type="ORF">E5R92_03980</name>
</gene>
<evidence type="ECO:0000259" key="2">
    <source>
        <dbReference type="Pfam" id="PF00850"/>
    </source>
</evidence>
<dbReference type="InterPro" id="IPR023801">
    <property type="entry name" value="His_deacetylse_dom"/>
</dbReference>
<dbReference type="InterPro" id="IPR000286">
    <property type="entry name" value="HDACs"/>
</dbReference>
<evidence type="ECO:0000313" key="4">
    <source>
        <dbReference type="Proteomes" id="UP000501094"/>
    </source>
</evidence>
<dbReference type="SUPFAM" id="SSF52768">
    <property type="entry name" value="Arginase/deacetylase"/>
    <property type="match status" value="1"/>
</dbReference>
<dbReference type="PANTHER" id="PTHR10625">
    <property type="entry name" value="HISTONE DEACETYLASE HDAC1-RELATED"/>
    <property type="match status" value="1"/>
</dbReference>
<sequence length="309" mass="34766">MKTGLITSDTYQKHNTGEGHPEKIDRVAVVIDNFKKLDNKDLVWKKPSKFDRSLLEITHNSDYINFVEKSFPKKGLSFLDGDTIVSPGSKDATSDAVGSIITAIDGVQNKDFKNAFCAVRPPGHHAEKNKAMGFCIYNNVAVGANYLINKYKLKKVAIIDFDVHHGNGTQDIFHDNEKVLYISTHQYPYYPGSGTNDEKGKYNNILNIPLPAGTTSEEYLNAYEFVLKRIREFKPQFVLLSAGFDAHKDDPLAQLQLESKDFYSITKRTLELSKQYCDGKVVSILEGGYDLLALQESTEMHVKALLEFN</sequence>
<dbReference type="Proteomes" id="UP000501094">
    <property type="component" value="Chromosome"/>
</dbReference>
<dbReference type="InterPro" id="IPR023696">
    <property type="entry name" value="Ureohydrolase_dom_sf"/>
</dbReference>
<dbReference type="CDD" id="cd11599">
    <property type="entry name" value="HDAC_classII_2"/>
    <property type="match status" value="1"/>
</dbReference>
<dbReference type="KEGG" id="peg:E5R92_03980"/>
<protein>
    <submittedName>
        <fullName evidence="3">Histone deacetylase family protein</fullName>
    </submittedName>
</protein>
<dbReference type="Pfam" id="PF00850">
    <property type="entry name" value="Hist_deacetyl"/>
    <property type="match status" value="1"/>
</dbReference>
<organism evidence="3 4">
    <name type="scientific">Candidatus Pelagibacter giovannonii</name>
    <dbReference type="NCBI Taxonomy" id="2563896"/>
    <lineage>
        <taxon>Bacteria</taxon>
        <taxon>Pseudomonadati</taxon>
        <taxon>Pseudomonadota</taxon>
        <taxon>Alphaproteobacteria</taxon>
        <taxon>Candidatus Pelagibacterales</taxon>
        <taxon>Candidatus Pelagibacteraceae</taxon>
        <taxon>Candidatus Pelagibacter</taxon>
    </lineage>
</organism>
<dbReference type="GO" id="GO:0004407">
    <property type="term" value="F:histone deacetylase activity"/>
    <property type="evidence" value="ECO:0007669"/>
    <property type="project" value="TreeGrafter"/>
</dbReference>
<comment type="similarity">
    <text evidence="1">Belongs to the histone deacetylase family.</text>
</comment>
<dbReference type="PRINTS" id="PR01270">
    <property type="entry name" value="HDASUPER"/>
</dbReference>
<dbReference type="EMBL" id="CP038852">
    <property type="protein sequence ID" value="QIZ20939.1"/>
    <property type="molecule type" value="Genomic_DNA"/>
</dbReference>
<dbReference type="PANTHER" id="PTHR10625:SF10">
    <property type="entry name" value="HISTONE DEACETYLASE HDAC1"/>
    <property type="match status" value="1"/>
</dbReference>
<feature type="domain" description="Histone deacetylase" evidence="2">
    <location>
        <begin position="20"/>
        <end position="305"/>
    </location>
</feature>